<feature type="domain" description="RING-type" evidence="4">
    <location>
        <begin position="153"/>
        <end position="194"/>
    </location>
</feature>
<accession>A0A3P6N925</accession>
<dbReference type="Gene3D" id="3.30.40.10">
    <property type="entry name" value="Zinc/RING finger domain, C3HC4 (zinc finger)"/>
    <property type="match status" value="1"/>
</dbReference>
<protein>
    <recommendedName>
        <fullName evidence="4">RING-type domain-containing protein</fullName>
    </recommendedName>
</protein>
<dbReference type="AlphaFoldDB" id="A0A3P6N925"/>
<gene>
    <name evidence="5" type="ORF">ASIM_LOCUS848</name>
</gene>
<reference evidence="5 6" key="1">
    <citation type="submission" date="2018-11" db="EMBL/GenBank/DDBJ databases">
        <authorList>
            <consortium name="Pathogen Informatics"/>
        </authorList>
    </citation>
    <scope>NUCLEOTIDE SEQUENCE [LARGE SCALE GENOMIC DNA]</scope>
</reference>
<evidence type="ECO:0000256" key="2">
    <source>
        <dbReference type="ARBA" id="ARBA00022833"/>
    </source>
</evidence>
<evidence type="ECO:0000259" key="4">
    <source>
        <dbReference type="PROSITE" id="PS50089"/>
    </source>
</evidence>
<keyword evidence="2" id="KW-0862">Zinc</keyword>
<dbReference type="Proteomes" id="UP000267096">
    <property type="component" value="Unassembled WGS sequence"/>
</dbReference>
<dbReference type="EMBL" id="UYRR01000719">
    <property type="protein sequence ID" value="VDK18154.1"/>
    <property type="molecule type" value="Genomic_DNA"/>
</dbReference>
<dbReference type="GO" id="GO:0008270">
    <property type="term" value="F:zinc ion binding"/>
    <property type="evidence" value="ECO:0007669"/>
    <property type="project" value="UniProtKB-KW"/>
</dbReference>
<keyword evidence="1 3" id="KW-0479">Metal-binding</keyword>
<dbReference type="InterPro" id="IPR013083">
    <property type="entry name" value="Znf_RING/FYVE/PHD"/>
</dbReference>
<dbReference type="InterPro" id="IPR001841">
    <property type="entry name" value="Znf_RING"/>
</dbReference>
<evidence type="ECO:0000313" key="6">
    <source>
        <dbReference type="Proteomes" id="UP000267096"/>
    </source>
</evidence>
<dbReference type="PROSITE" id="PS50089">
    <property type="entry name" value="ZF_RING_2"/>
    <property type="match status" value="1"/>
</dbReference>
<evidence type="ECO:0000256" key="1">
    <source>
        <dbReference type="ARBA" id="ARBA00022771"/>
    </source>
</evidence>
<dbReference type="SUPFAM" id="SSF57850">
    <property type="entry name" value="RING/U-box"/>
    <property type="match status" value="1"/>
</dbReference>
<name>A0A3P6N925_ANISI</name>
<organism evidence="5 6">
    <name type="scientific">Anisakis simplex</name>
    <name type="common">Herring worm</name>
    <dbReference type="NCBI Taxonomy" id="6269"/>
    <lineage>
        <taxon>Eukaryota</taxon>
        <taxon>Metazoa</taxon>
        <taxon>Ecdysozoa</taxon>
        <taxon>Nematoda</taxon>
        <taxon>Chromadorea</taxon>
        <taxon>Rhabditida</taxon>
        <taxon>Spirurina</taxon>
        <taxon>Ascaridomorpha</taxon>
        <taxon>Ascaridoidea</taxon>
        <taxon>Anisakidae</taxon>
        <taxon>Anisakis</taxon>
        <taxon>Anisakis simplex complex</taxon>
    </lineage>
</organism>
<keyword evidence="1 3" id="KW-0863">Zinc-finger</keyword>
<keyword evidence="6" id="KW-1185">Reference proteome</keyword>
<dbReference type="OrthoDB" id="5846578at2759"/>
<sequence>MLVVRSMYYIPKHQPACQIFGNQPAKSDIISDTNDKDVEKRLHMLGIRNSVINTLPTIYENGILLWWTGYFLQIIHLTRRLLPKITHSILNSQRLIKRIIVLFTLNHKLSQFNDIFKLRDLSKPSKEFQPLPNAGNSIWVWLWREWLAYHGNCAVCDRPLNGSTELTVMNACAHAMHMECAEEIQINVRQCPKCFATINKEPRNRCTHLRCCCRA</sequence>
<proteinExistence type="predicted"/>
<evidence type="ECO:0000313" key="5">
    <source>
        <dbReference type="EMBL" id="VDK18154.1"/>
    </source>
</evidence>
<evidence type="ECO:0000256" key="3">
    <source>
        <dbReference type="PROSITE-ProRule" id="PRU00175"/>
    </source>
</evidence>